<dbReference type="PANTHER" id="PTHR44154">
    <property type="entry name" value="QUINONE OXIDOREDUCTASE"/>
    <property type="match status" value="1"/>
</dbReference>
<proteinExistence type="inferred from homology"/>
<protein>
    <recommendedName>
        <fullName evidence="2">Zinc-type alcohol dehydrogenase-like protein</fullName>
    </recommendedName>
</protein>
<dbReference type="Proteomes" id="UP000697995">
    <property type="component" value="Unassembled WGS sequence"/>
</dbReference>
<dbReference type="InterPro" id="IPR011032">
    <property type="entry name" value="GroES-like_sf"/>
</dbReference>
<dbReference type="Pfam" id="PF08240">
    <property type="entry name" value="ADH_N"/>
    <property type="match status" value="1"/>
</dbReference>
<dbReference type="RefSeq" id="WP_133219245.1">
    <property type="nucleotide sequence ID" value="NZ_NRSG01000066.1"/>
</dbReference>
<dbReference type="CDD" id="cd08252">
    <property type="entry name" value="AL_MDR"/>
    <property type="match status" value="1"/>
</dbReference>
<dbReference type="InterPro" id="IPR014182">
    <property type="entry name" value="ADH_Zn_typ-1"/>
</dbReference>
<keyword evidence="2" id="KW-0862">Zinc</keyword>
<dbReference type="InterPro" id="IPR036291">
    <property type="entry name" value="NAD(P)-bd_dom_sf"/>
</dbReference>
<dbReference type="InterPro" id="IPR020843">
    <property type="entry name" value="ER"/>
</dbReference>
<keyword evidence="5" id="KW-1185">Reference proteome</keyword>
<dbReference type="SUPFAM" id="SSF50129">
    <property type="entry name" value="GroES-like"/>
    <property type="match status" value="1"/>
</dbReference>
<dbReference type="SMART" id="SM00829">
    <property type="entry name" value="PKS_ER"/>
    <property type="match status" value="1"/>
</dbReference>
<evidence type="ECO:0000313" key="4">
    <source>
        <dbReference type="EMBL" id="MBK1658770.1"/>
    </source>
</evidence>
<evidence type="ECO:0000256" key="1">
    <source>
        <dbReference type="ARBA" id="ARBA00022857"/>
    </source>
</evidence>
<feature type="domain" description="Enoyl reductase (ER)" evidence="3">
    <location>
        <begin position="17"/>
        <end position="336"/>
    </location>
</feature>
<dbReference type="InterPro" id="IPR013154">
    <property type="entry name" value="ADH-like_N"/>
</dbReference>
<sequence length="339" mass="36337">MRAVGFTQKALPIEDERSLLDLDLPDPGLPQGHDLLVRVQAVSVNPRDMKSRMTMDASPEKPVVLGYDASGVVEAVGPDCTLFRPGDAVIYAGVLDRPGSNAELQLVDERIVGRKPRSLDHAQAASLPLTALTAYEMLFDRMRIPRGAESSGNVLLVIGGAGGVPSIAIQLARALTGLTVVATASRPESAAWVRQCGAHHVVDHSQPLPPQMKALGAGPCPWIFSTHTNTARWAEMAQILAPQGSIGLIDDPEPLDLRLLKFKSAAVHWEAMFTRPMFRTKDMVRQHEILCEVADLVDAGTLRATTTRDYGAINAANLRAAHAAIETGKAVGKIVLSGF</sequence>
<reference evidence="4 5" key="1">
    <citation type="journal article" date="2020" name="Microorganisms">
        <title>Osmotic Adaptation and Compatible Solute Biosynthesis of Phototrophic Bacteria as Revealed from Genome Analyses.</title>
        <authorList>
            <person name="Imhoff J.F."/>
            <person name="Rahn T."/>
            <person name="Kunzel S."/>
            <person name="Keller A."/>
            <person name="Neulinger S.C."/>
        </authorList>
    </citation>
    <scope>NUCLEOTIDE SEQUENCE [LARGE SCALE GENOMIC DNA]</scope>
    <source>
        <strain evidence="4 5">DSM 15382</strain>
    </source>
</reference>
<keyword evidence="2" id="KW-0560">Oxidoreductase</keyword>
<dbReference type="SUPFAM" id="SSF51735">
    <property type="entry name" value="NAD(P)-binding Rossmann-fold domains"/>
    <property type="match status" value="1"/>
</dbReference>
<gene>
    <name evidence="4" type="ORF">CKO45_11055</name>
</gene>
<keyword evidence="1" id="KW-0521">NADP</keyword>
<evidence type="ECO:0000313" key="5">
    <source>
        <dbReference type="Proteomes" id="UP000697995"/>
    </source>
</evidence>
<keyword evidence="2" id="KW-0479">Metal-binding</keyword>
<comment type="caution">
    <text evidence="4">The sequence shown here is derived from an EMBL/GenBank/DDBJ whole genome shotgun (WGS) entry which is preliminary data.</text>
</comment>
<evidence type="ECO:0000256" key="2">
    <source>
        <dbReference type="RuleBase" id="RU364000"/>
    </source>
</evidence>
<organism evidence="4 5">
    <name type="scientific">Paracraurococcus ruber</name>
    <dbReference type="NCBI Taxonomy" id="77675"/>
    <lineage>
        <taxon>Bacteria</taxon>
        <taxon>Pseudomonadati</taxon>
        <taxon>Pseudomonadota</taxon>
        <taxon>Alphaproteobacteria</taxon>
        <taxon>Acetobacterales</taxon>
        <taxon>Roseomonadaceae</taxon>
        <taxon>Paracraurococcus</taxon>
    </lineage>
</organism>
<dbReference type="EMBL" id="NRSG01000066">
    <property type="protein sequence ID" value="MBK1658770.1"/>
    <property type="molecule type" value="Genomic_DNA"/>
</dbReference>
<dbReference type="PANTHER" id="PTHR44154:SF1">
    <property type="entry name" value="QUINONE OXIDOREDUCTASE"/>
    <property type="match status" value="1"/>
</dbReference>
<dbReference type="InterPro" id="IPR051603">
    <property type="entry name" value="Zinc-ADH_QOR/CCCR"/>
</dbReference>
<dbReference type="Gene3D" id="3.40.50.720">
    <property type="entry name" value="NAD(P)-binding Rossmann-like Domain"/>
    <property type="match status" value="1"/>
</dbReference>
<name>A0ABS1CW68_9PROT</name>
<accession>A0ABS1CW68</accession>
<comment type="similarity">
    <text evidence="2">Belongs to the zinc-containing alcohol dehydrogenase family. Quinone oxidoreductase subfamily.</text>
</comment>
<dbReference type="Gene3D" id="3.90.180.10">
    <property type="entry name" value="Medium-chain alcohol dehydrogenases, catalytic domain"/>
    <property type="match status" value="1"/>
</dbReference>
<dbReference type="Pfam" id="PF13602">
    <property type="entry name" value="ADH_zinc_N_2"/>
    <property type="match status" value="1"/>
</dbReference>
<dbReference type="NCBIfam" id="TIGR02817">
    <property type="entry name" value="adh_fam_1"/>
    <property type="match status" value="1"/>
</dbReference>
<evidence type="ECO:0000259" key="3">
    <source>
        <dbReference type="SMART" id="SM00829"/>
    </source>
</evidence>